<name>B0TBT7_HELMI</name>
<dbReference type="AlphaFoldDB" id="B0TBT7"/>
<organism evidence="1 2">
    <name type="scientific">Heliobacterium modesticaldum (strain ATCC 51547 / Ice1)</name>
    <dbReference type="NCBI Taxonomy" id="498761"/>
    <lineage>
        <taxon>Bacteria</taxon>
        <taxon>Bacillati</taxon>
        <taxon>Bacillota</taxon>
        <taxon>Clostridia</taxon>
        <taxon>Eubacteriales</taxon>
        <taxon>Heliobacteriaceae</taxon>
        <taxon>Heliomicrobium</taxon>
    </lineage>
</organism>
<sequence length="111" mass="11984">MGDNSPMMMAGTFPFGAPAYGYTVPASQPMYATSATPAMSAGTNALTDKDLLLLVELMALEMNAARKCRHFARSTSDDGVMTALERASQMHQRHLKVMLQHCQVGGMGLWS</sequence>
<accession>B0TBT7</accession>
<evidence type="ECO:0000313" key="1">
    <source>
        <dbReference type="EMBL" id="ABZ83926.1"/>
    </source>
</evidence>
<dbReference type="HOGENOM" id="CLU_2154870_0_0_9"/>
<dbReference type="EMBL" id="CP000930">
    <property type="protein sequence ID" value="ABZ83926.1"/>
    <property type="molecule type" value="Genomic_DNA"/>
</dbReference>
<gene>
    <name evidence="1" type="ORF">HM1_1349</name>
</gene>
<reference evidence="1 2" key="1">
    <citation type="journal article" date="2008" name="J. Bacteriol.">
        <title>The genome of Heliobacterium modesticaldum, a phototrophic representative of the Firmicutes containing the simplest photosynthetic apparatus.</title>
        <authorList>
            <person name="Sattley W.M."/>
            <person name="Madigan M.T."/>
            <person name="Swingley W.D."/>
            <person name="Cheung P.C."/>
            <person name="Clocksin K.M."/>
            <person name="Conrad A.L."/>
            <person name="Dejesa L.C."/>
            <person name="Honchak B.M."/>
            <person name="Jung D.O."/>
            <person name="Karbach L.E."/>
            <person name="Kurdoglu A."/>
            <person name="Lahiri S."/>
            <person name="Mastrian S.D."/>
            <person name="Page L.E."/>
            <person name="Taylor H.L."/>
            <person name="Wang Z.T."/>
            <person name="Raymond J."/>
            <person name="Chen M."/>
            <person name="Blankenship R.E."/>
            <person name="Touchman J.W."/>
        </authorList>
    </citation>
    <scope>NUCLEOTIDE SEQUENCE [LARGE SCALE GENOMIC DNA]</scope>
    <source>
        <strain evidence="2">ATCC 51547 / Ice1</strain>
    </source>
</reference>
<proteinExistence type="predicted"/>
<evidence type="ECO:0000313" key="2">
    <source>
        <dbReference type="Proteomes" id="UP000008550"/>
    </source>
</evidence>
<protein>
    <submittedName>
        <fullName evidence="1">Uncharacterized protein</fullName>
    </submittedName>
</protein>
<dbReference type="KEGG" id="hmo:HM1_1349"/>
<dbReference type="Proteomes" id="UP000008550">
    <property type="component" value="Chromosome"/>
</dbReference>
<keyword evidence="2" id="KW-1185">Reference proteome</keyword>